<proteinExistence type="predicted"/>
<protein>
    <submittedName>
        <fullName evidence="1">Uncharacterized protein</fullName>
    </submittedName>
</protein>
<gene>
    <name evidence="1" type="ORF">JA29_241</name>
</gene>
<organism evidence="1 2">
    <name type="scientific">Dickeya phage vB_DsoM_JA29</name>
    <dbReference type="NCBI Taxonomy" id="2283031"/>
    <lineage>
        <taxon>Viruses</taxon>
        <taxon>Duplodnaviria</taxon>
        <taxon>Heunggongvirae</taxon>
        <taxon>Uroviricota</taxon>
        <taxon>Caudoviricetes</taxon>
        <taxon>Salmondvirus</taxon>
        <taxon>Salmondvirus JA29</taxon>
    </lineage>
</organism>
<evidence type="ECO:0000313" key="1">
    <source>
        <dbReference type="EMBL" id="AXG66967.1"/>
    </source>
</evidence>
<dbReference type="EMBL" id="MH460461">
    <property type="protein sequence ID" value="AXG66967.1"/>
    <property type="molecule type" value="Genomic_DNA"/>
</dbReference>
<reference evidence="1 2" key="1">
    <citation type="journal article" date="2018" name="Front. Microbiol.">
        <title>Jumbo Bacteriophages Are Represented Within an Increasing Diversity of Environmental Viruses Infecting the Emerging Phytopathogen, Dickeya solani.</title>
        <authorList>
            <person name="Day A.W."/>
            <person name="Ahn J."/>
            <person name="Salmond G.P.C."/>
        </authorList>
    </citation>
    <scope>NUCLEOTIDE SEQUENCE [LARGE SCALE GENOMIC DNA]</scope>
</reference>
<keyword evidence="2" id="KW-1185">Reference proteome</keyword>
<name>A0A384ZXL2_9CAUD</name>
<dbReference type="Proteomes" id="UP000263326">
    <property type="component" value="Segment"/>
</dbReference>
<accession>A0A384ZXL2</accession>
<evidence type="ECO:0000313" key="2">
    <source>
        <dbReference type="Proteomes" id="UP000263326"/>
    </source>
</evidence>
<sequence length="141" mass="16255">MQNNYAVNMVAGFIREIARAPHRIFNEVPIRFGSGETVVSVEKESHAIVATMVDCPIESHEELLAFVNATFKQLSGYRVTLRFLGGLDLNQYADDHLHEIAEHWQCKYDMVRTNYYSLEVFRCLPYKEGRKVEISQTTDPQ</sequence>